<dbReference type="Gene3D" id="3.60.21.10">
    <property type="match status" value="1"/>
</dbReference>
<accession>E1QGG0</accession>
<dbReference type="OrthoDB" id="9801109at2"/>
<feature type="binding site" evidence="2">
    <location>
        <position position="41"/>
    </location>
    <ligand>
        <name>Fe cation</name>
        <dbReference type="ChEBI" id="CHEBI:24875"/>
        <label>2</label>
    </ligand>
</feature>
<keyword evidence="2" id="KW-0479">Metal-binding</keyword>
<dbReference type="SUPFAM" id="SSF56300">
    <property type="entry name" value="Metallo-dependent phosphatases"/>
    <property type="match status" value="1"/>
</dbReference>
<organism evidence="3 4">
    <name type="scientific">Desulfarculus baarsii (strain ATCC 33931 / DSM 2075 / LMG 7858 / VKM B-1802 / 2st14)</name>
    <dbReference type="NCBI Taxonomy" id="644282"/>
    <lineage>
        <taxon>Bacteria</taxon>
        <taxon>Pseudomonadati</taxon>
        <taxon>Thermodesulfobacteriota</taxon>
        <taxon>Desulfarculia</taxon>
        <taxon>Desulfarculales</taxon>
        <taxon>Desulfarculaceae</taxon>
        <taxon>Desulfarculus</taxon>
    </lineage>
</organism>
<dbReference type="EMBL" id="CP002085">
    <property type="protein sequence ID" value="ADK83672.1"/>
    <property type="molecule type" value="Genomic_DNA"/>
</dbReference>
<sequence length="268" mass="28361">MKLTILHIGDIFGAAGRQALAALLPGLKASLRPDLVIANGENSAGGIGITPETAGEIFLAGVDVITTGNHVWRHREIEALLDDEPHLLRPHNYPGDAPGRGWVIARTQAGPPVGVLNLEGRVFMSQLDCPFACAEEILAGPLAQTPVIIVDFHAEATSEKAALAWRLDGRVSAVLGTHTHVPTADERILPGGTAFQSDVGMTGPHDSIIGVETEVAIQRFLTARPARFRAAEENPRLQATVVEVDAATGAALHIQRIDAPLSERPGQP</sequence>
<dbReference type="PANTHER" id="PTHR36303">
    <property type="entry name" value="2',3'-CYCLIC-NUCLEOTIDE 2'-PHOSPHODIESTERASE"/>
    <property type="match status" value="1"/>
</dbReference>
<dbReference type="GO" id="GO:0046872">
    <property type="term" value="F:metal ion binding"/>
    <property type="evidence" value="ECO:0007669"/>
    <property type="project" value="UniProtKB-KW"/>
</dbReference>
<dbReference type="InterPro" id="IPR005235">
    <property type="entry name" value="YmdB-like"/>
</dbReference>
<proteinExistence type="predicted"/>
<dbReference type="STRING" id="644282.Deba_0296"/>
<feature type="binding site" evidence="2">
    <location>
        <position position="153"/>
    </location>
    <ligand>
        <name>Fe cation</name>
        <dbReference type="ChEBI" id="CHEBI:24875"/>
        <label>2</label>
    </ligand>
</feature>
<dbReference type="PANTHER" id="PTHR36303:SF1">
    <property type="entry name" value="2',3'-CYCLIC-NUCLEOTIDE 2'-PHOSPHODIESTERASE"/>
    <property type="match status" value="1"/>
</dbReference>
<dbReference type="CDD" id="cd07382">
    <property type="entry name" value="MPP_DR1281"/>
    <property type="match status" value="1"/>
</dbReference>
<feature type="active site" description="Proton donor" evidence="1">
    <location>
        <position position="70"/>
    </location>
</feature>
<dbReference type="Proteomes" id="UP000009047">
    <property type="component" value="Chromosome"/>
</dbReference>
<feature type="binding site" evidence="2">
    <location>
        <position position="178"/>
    </location>
    <ligand>
        <name>Fe cation</name>
        <dbReference type="ChEBI" id="CHEBI:24875"/>
        <label>2</label>
    </ligand>
</feature>
<feature type="binding site" evidence="2">
    <location>
        <position position="41"/>
    </location>
    <ligand>
        <name>Fe cation</name>
        <dbReference type="ChEBI" id="CHEBI:24875"/>
        <label>1</label>
    </ligand>
</feature>
<dbReference type="GO" id="GO:0004113">
    <property type="term" value="F:2',3'-cyclic-nucleotide 3'-phosphodiesterase activity"/>
    <property type="evidence" value="ECO:0007669"/>
    <property type="project" value="TreeGrafter"/>
</dbReference>
<reference evidence="3 4" key="1">
    <citation type="journal article" date="2010" name="Stand. Genomic Sci.">
        <title>Complete genome sequence of Desulfarculus baarsii type strain (2st14).</title>
        <authorList>
            <person name="Sun H."/>
            <person name="Spring S."/>
            <person name="Lapidus A."/>
            <person name="Davenport K."/>
            <person name="Del Rio T.G."/>
            <person name="Tice H."/>
            <person name="Nolan M."/>
            <person name="Copeland A."/>
            <person name="Cheng J.F."/>
            <person name="Lucas S."/>
            <person name="Tapia R."/>
            <person name="Goodwin L."/>
            <person name="Pitluck S."/>
            <person name="Ivanova N."/>
            <person name="Pagani I."/>
            <person name="Mavromatis K."/>
            <person name="Ovchinnikova G."/>
            <person name="Pati A."/>
            <person name="Chen A."/>
            <person name="Palaniappan K."/>
            <person name="Hauser L."/>
            <person name="Chang Y.J."/>
            <person name="Jeffries C.D."/>
            <person name="Detter J.C."/>
            <person name="Han C."/>
            <person name="Rohde M."/>
            <person name="Brambilla E."/>
            <person name="Goker M."/>
            <person name="Woyke T."/>
            <person name="Bristow J."/>
            <person name="Eisen J.A."/>
            <person name="Markowitz V."/>
            <person name="Hugenholtz P."/>
            <person name="Kyrpides N.C."/>
            <person name="Klenk H.P."/>
            <person name="Land M."/>
        </authorList>
    </citation>
    <scope>NUCLEOTIDE SEQUENCE [LARGE SCALE GENOMIC DNA]</scope>
    <source>
        <strain evidence="4">ATCC 33931 / DSM 2075 / LMG 7858 / VKM B-1802 / 2st14</strain>
    </source>
</reference>
<evidence type="ECO:0000313" key="4">
    <source>
        <dbReference type="Proteomes" id="UP000009047"/>
    </source>
</evidence>
<feature type="binding site" evidence="2">
    <location>
        <position position="69"/>
    </location>
    <ligand>
        <name>Fe cation</name>
        <dbReference type="ChEBI" id="CHEBI:24875"/>
        <label>2</label>
    </ligand>
</feature>
<feature type="binding site" evidence="2">
    <location>
        <position position="180"/>
    </location>
    <ligand>
        <name>Fe cation</name>
        <dbReference type="ChEBI" id="CHEBI:24875"/>
        <label>1</label>
    </ligand>
</feature>
<dbReference type="NCBIfam" id="TIGR00282">
    <property type="entry name" value="TIGR00282 family metallophosphoesterase"/>
    <property type="match status" value="1"/>
</dbReference>
<dbReference type="AlphaFoldDB" id="E1QGG0"/>
<dbReference type="eggNOG" id="COG1692">
    <property type="taxonomic scope" value="Bacteria"/>
</dbReference>
<feature type="binding site" evidence="2">
    <location>
        <position position="42"/>
    </location>
    <ligand>
        <name>Fe cation</name>
        <dbReference type="ChEBI" id="CHEBI:24875"/>
        <label>1</label>
    </ligand>
</feature>
<dbReference type="InterPro" id="IPR029052">
    <property type="entry name" value="Metallo-depent_PP-like"/>
</dbReference>
<dbReference type="Pfam" id="PF13277">
    <property type="entry name" value="YmdB"/>
    <property type="match status" value="1"/>
</dbReference>
<evidence type="ECO:0000256" key="2">
    <source>
        <dbReference type="PIRSR" id="PIRSR004789-51"/>
    </source>
</evidence>
<dbReference type="KEGG" id="dbr:Deba_0296"/>
<keyword evidence="4" id="KW-1185">Reference proteome</keyword>
<name>E1QGG0_DESB2</name>
<dbReference type="HOGENOM" id="CLU_068238_0_0_7"/>
<evidence type="ECO:0000256" key="1">
    <source>
        <dbReference type="PIRSR" id="PIRSR004789-50"/>
    </source>
</evidence>
<dbReference type="PIRSF" id="PIRSF004789">
    <property type="entry name" value="DR1281"/>
    <property type="match status" value="1"/>
</dbReference>
<gene>
    <name evidence="3" type="ordered locus">Deba_0296</name>
</gene>
<protein>
    <submittedName>
        <fullName evidence="3">Metallophosphoesterase</fullName>
    </submittedName>
</protein>
<evidence type="ECO:0000313" key="3">
    <source>
        <dbReference type="EMBL" id="ADK83672.1"/>
    </source>
</evidence>
<dbReference type="RefSeq" id="WP_013257128.1">
    <property type="nucleotide sequence ID" value="NC_014365.1"/>
</dbReference>
<feature type="binding site" evidence="2">
    <location>
        <position position="10"/>
    </location>
    <ligand>
        <name>Fe cation</name>
        <dbReference type="ChEBI" id="CHEBI:24875"/>
        <label>1</label>
    </ligand>
</feature>